<dbReference type="AlphaFoldDB" id="A0A4R5U733"/>
<feature type="region of interest" description="Disordered" evidence="1">
    <location>
        <begin position="130"/>
        <end position="166"/>
    </location>
</feature>
<evidence type="ECO:0008006" key="4">
    <source>
        <dbReference type="Google" id="ProtNLM"/>
    </source>
</evidence>
<sequence>MTDAYKAELKTGIWDNVREMAKKDPAIMTDVVGIFDPTGAADLASAGIRVAKGDWWGALFSAVSAVPFGDIIGKTKLLSRYGPKGVGLGKAVASYFGKSSKALQESLGAMKGAKAAIAARQRALAKVREAMKKKRQGKKNCRECDKAPNGRMPRNGENGNWVDKNGNKIDQPSSGNGFFKFNEPKKLPDGRVVDGIDYKDGFPDFDKYVVGGKHDLPVVTGNASTDAGALSKMLGKAPPNSRDFVLNHFEDGTVGYVPRVIHDTGKGGVAHVGGNSLVNSELF</sequence>
<proteinExistence type="predicted"/>
<dbReference type="Proteomes" id="UP000295238">
    <property type="component" value="Unassembled WGS sequence"/>
</dbReference>
<evidence type="ECO:0000313" key="2">
    <source>
        <dbReference type="EMBL" id="TDK29601.1"/>
    </source>
</evidence>
<evidence type="ECO:0000313" key="3">
    <source>
        <dbReference type="Proteomes" id="UP000295238"/>
    </source>
</evidence>
<comment type="caution">
    <text evidence="2">The sequence shown here is derived from an EMBL/GenBank/DDBJ whole genome shotgun (WGS) entry which is preliminary data.</text>
</comment>
<dbReference type="OrthoDB" id="8302717at2"/>
<reference evidence="2 3" key="1">
    <citation type="submission" date="2019-03" db="EMBL/GenBank/DDBJ databases">
        <title>Rhizobium sp. nov., an bacterium isolated from biocrust in Mu Us Desert.</title>
        <authorList>
            <person name="Lixiong L."/>
        </authorList>
    </citation>
    <scope>NUCLEOTIDE SEQUENCE [LARGE SCALE GENOMIC DNA]</scope>
    <source>
        <strain evidence="2 3">SPY-1</strain>
    </source>
</reference>
<evidence type="ECO:0000256" key="1">
    <source>
        <dbReference type="SAM" id="MobiDB-lite"/>
    </source>
</evidence>
<name>A0A4R5U733_9HYPH</name>
<organism evidence="2 3">
    <name type="scientific">Rhizobium deserti</name>
    <dbReference type="NCBI Taxonomy" id="2547961"/>
    <lineage>
        <taxon>Bacteria</taxon>
        <taxon>Pseudomonadati</taxon>
        <taxon>Pseudomonadota</taxon>
        <taxon>Alphaproteobacteria</taxon>
        <taxon>Hyphomicrobiales</taxon>
        <taxon>Rhizobiaceae</taxon>
        <taxon>Rhizobium/Agrobacterium group</taxon>
        <taxon>Rhizobium</taxon>
    </lineage>
</organism>
<dbReference type="RefSeq" id="WP_133318421.1">
    <property type="nucleotide sequence ID" value="NZ_SMTL01000011.1"/>
</dbReference>
<gene>
    <name evidence="2" type="ORF">E2F50_22435</name>
</gene>
<keyword evidence="3" id="KW-1185">Reference proteome</keyword>
<accession>A0A4R5U733</accession>
<dbReference type="EMBL" id="SMTL01000011">
    <property type="protein sequence ID" value="TDK29601.1"/>
    <property type="molecule type" value="Genomic_DNA"/>
</dbReference>
<protein>
    <recommendedName>
        <fullName evidence="4">Pre-toxin TG domain-containing protein</fullName>
    </recommendedName>
</protein>